<name>A0AAX1M545_GLAPU</name>
<reference evidence="1" key="1">
    <citation type="submission" date="2021-03" db="EMBL/GenBank/DDBJ databases">
        <title>Characterization of a novel Integrative Conjugative Element in Glaesserella parasuis.</title>
        <authorList>
            <person name="Hu G."/>
            <person name="Sun H."/>
        </authorList>
    </citation>
    <scope>NUCLEOTIDE SEQUENCE</scope>
    <source>
        <strain evidence="1">GHP1807</strain>
    </source>
</reference>
<dbReference type="Proteomes" id="UP000662736">
    <property type="component" value="Chromosome"/>
</dbReference>
<protein>
    <submittedName>
        <fullName evidence="1">Uncharacterized protein</fullName>
    </submittedName>
</protein>
<evidence type="ECO:0000313" key="1">
    <source>
        <dbReference type="EMBL" id="QSX17203.1"/>
    </source>
</evidence>
<sequence length="298" mass="35686">MLSFIKRLFGVKEASLPEANNDFYQEQPEKMPELTEFDVIVKTLFEQHLSAYSAVDRHNHHIRQRVSREIVFSQLLRSNGFSLSEDKKERLYNTLVEASNIDYQELHAIFLLEDFKWDIFDNCREHCDEYQIYPYAYKFLENKPTLPTNLESALLFVRVAQLRAMLKEKLSQKIPTRKEEVYLLFAQHFTLEDMKEILEERLVEVTEQFERSVKWQKISILGQWFHYYSNNLFDYYLHRIVHRPLVKPKLDISESMFIEDLEFIKKAELSCFDENGNLTSIPPLFPGDYSRINYGNYY</sequence>
<proteinExistence type="predicted"/>
<organism evidence="1 2">
    <name type="scientific">Glaesserella parasuis</name>
    <name type="common">Haemophilus parasuis</name>
    <dbReference type="NCBI Taxonomy" id="738"/>
    <lineage>
        <taxon>Bacteria</taxon>
        <taxon>Pseudomonadati</taxon>
        <taxon>Pseudomonadota</taxon>
        <taxon>Gammaproteobacteria</taxon>
        <taxon>Pasteurellales</taxon>
        <taxon>Pasteurellaceae</taxon>
        <taxon>Glaesserella</taxon>
    </lineage>
</organism>
<accession>A0AAX1M545</accession>
<dbReference type="EMBL" id="CP071491">
    <property type="protein sequence ID" value="QSX17203.1"/>
    <property type="molecule type" value="Genomic_DNA"/>
</dbReference>
<gene>
    <name evidence="1" type="ORF">J1G54_01080</name>
</gene>
<evidence type="ECO:0000313" key="2">
    <source>
        <dbReference type="Proteomes" id="UP000662736"/>
    </source>
</evidence>
<dbReference type="RefSeq" id="WP_021110323.1">
    <property type="nucleotide sequence ID" value="NZ_CP046114.1"/>
</dbReference>
<dbReference type="AlphaFoldDB" id="A0AAX1M545"/>